<feature type="compositionally biased region" description="Low complexity" evidence="2">
    <location>
        <begin position="232"/>
        <end position="246"/>
    </location>
</feature>
<accession>A0A2Z6SNU5</accession>
<comment type="caution">
    <text evidence="4">The sequence shown here is derived from an EMBL/GenBank/DDBJ whole genome shotgun (WGS) entry which is preliminary data.</text>
</comment>
<feature type="coiled-coil region" evidence="1">
    <location>
        <begin position="325"/>
        <end position="464"/>
    </location>
</feature>
<evidence type="ECO:0000256" key="2">
    <source>
        <dbReference type="SAM" id="MobiDB-lite"/>
    </source>
</evidence>
<evidence type="ECO:0000256" key="1">
    <source>
        <dbReference type="SAM" id="Coils"/>
    </source>
</evidence>
<sequence length="771" mass="88077">MVDKISCHPFGESIYSNFWLRRTIIFSYTNTNCPTLILRINTPFLLSFRVESFRFDDSNKQTYLIVMSSQLSPPNTDGHQVSSSDESKVSEQLSQNEYKALKSQLEQIFADFDKENRGRIVSRDLFSMIEKFERNQTSSLLKDDTRPMFQMFCEQNPDMEVSVDDVLQLITKLQPSAPSNNTTVGSTASSEPMTPRRSVTKFGSVRSNWRNRHVGNRDGSMGIPQETDGEDSGSASGRSRRLSSSGFYESPSGMMTSSYTKPYYDPSEEIVESFEGSGGIDEAVSNLIKTNNNDDPAVQLSRLYRHTVDLTKRLKESERHLASVARQHEDRIEELQHKLDETKADLATKKREIQDHKSKEKTNLHQISALEGEIQKVAKNLSSQKQLYSQLKRQYEEQCEEAEKLKDLVRIKEEELSNSERNLTFFSMERRAWTEDRERLESALRNLEKNAEAAQQHENELLTEFDVANEVENIDKKSLRTELFDNALASIEEGGSDSNTDDVRQNVSKTQRRRKDNSSDINAGEEQSHSRSGELDRHRGADTDHTNRKQSGSRSSRRQVTDASGIARNTSGRDIESQYQILSSELGVQYALIEGMLRNRDIAPGAHDKRDRQIRNNVNNVDGDSTDLMRHSRLRQSTRKSKRKATPVPEIEPQSSEKIEQAAMQPSKALVTRNQNMTVAQHNVINSTVTLALYTLVIYFFGIITSVFVLDNNQGNIPYSEWLPNDLRDEGWTMRSVQIILYWIDTLLNDGEMRIPTSVSLIYYGLSFERK</sequence>
<keyword evidence="5" id="KW-1185">Reference proteome</keyword>
<keyword evidence="1" id="KW-0175">Coiled coil</keyword>
<name>A0A2Z6SNU5_9GLOM</name>
<feature type="region of interest" description="Disordered" evidence="2">
    <location>
        <begin position="70"/>
        <end position="89"/>
    </location>
</feature>
<feature type="transmembrane region" description="Helical" evidence="3">
    <location>
        <begin position="691"/>
        <end position="710"/>
    </location>
</feature>
<evidence type="ECO:0000256" key="3">
    <source>
        <dbReference type="SAM" id="Phobius"/>
    </source>
</evidence>
<reference evidence="4 5" key="1">
    <citation type="submission" date="2017-11" db="EMBL/GenBank/DDBJ databases">
        <title>The genome of Rhizophagus clarus HR1 reveals common genetic basis of auxotrophy among arbuscular mycorrhizal fungi.</title>
        <authorList>
            <person name="Kobayashi Y."/>
        </authorList>
    </citation>
    <scope>NUCLEOTIDE SEQUENCE [LARGE SCALE GENOMIC DNA]</scope>
    <source>
        <strain evidence="4 5">HR1</strain>
    </source>
</reference>
<evidence type="ECO:0000313" key="5">
    <source>
        <dbReference type="Proteomes" id="UP000247702"/>
    </source>
</evidence>
<dbReference type="AlphaFoldDB" id="A0A2Z6SNU5"/>
<feature type="region of interest" description="Disordered" evidence="2">
    <location>
        <begin position="492"/>
        <end position="571"/>
    </location>
</feature>
<feature type="compositionally biased region" description="Basic residues" evidence="2">
    <location>
        <begin position="631"/>
        <end position="645"/>
    </location>
</feature>
<feature type="compositionally biased region" description="Polar residues" evidence="2">
    <location>
        <begin position="174"/>
        <end position="192"/>
    </location>
</feature>
<feature type="region of interest" description="Disordered" evidence="2">
    <location>
        <begin position="174"/>
        <end position="259"/>
    </location>
</feature>
<feature type="region of interest" description="Disordered" evidence="2">
    <location>
        <begin position="607"/>
        <end position="660"/>
    </location>
</feature>
<keyword evidence="3" id="KW-0812">Transmembrane</keyword>
<dbReference type="Proteomes" id="UP000247702">
    <property type="component" value="Unassembled WGS sequence"/>
</dbReference>
<evidence type="ECO:0008006" key="6">
    <source>
        <dbReference type="Google" id="ProtNLM"/>
    </source>
</evidence>
<protein>
    <recommendedName>
        <fullName evidence="6">EF-hand domain-containing protein</fullName>
    </recommendedName>
</protein>
<evidence type="ECO:0000313" key="4">
    <source>
        <dbReference type="EMBL" id="GBC09257.1"/>
    </source>
</evidence>
<feature type="compositionally biased region" description="Basic and acidic residues" evidence="2">
    <location>
        <begin position="526"/>
        <end position="547"/>
    </location>
</feature>
<organism evidence="4 5">
    <name type="scientific">Rhizophagus clarus</name>
    <dbReference type="NCBI Taxonomy" id="94130"/>
    <lineage>
        <taxon>Eukaryota</taxon>
        <taxon>Fungi</taxon>
        <taxon>Fungi incertae sedis</taxon>
        <taxon>Mucoromycota</taxon>
        <taxon>Glomeromycotina</taxon>
        <taxon>Glomeromycetes</taxon>
        <taxon>Glomerales</taxon>
        <taxon>Glomeraceae</taxon>
        <taxon>Rhizophagus</taxon>
    </lineage>
</organism>
<dbReference type="EMBL" id="BEXD01004283">
    <property type="protein sequence ID" value="GBC09257.1"/>
    <property type="molecule type" value="Genomic_DNA"/>
</dbReference>
<proteinExistence type="predicted"/>
<keyword evidence="3" id="KW-0472">Membrane</keyword>
<gene>
    <name evidence="4" type="ORF">RclHR1_08710009</name>
</gene>
<keyword evidence="3" id="KW-1133">Transmembrane helix</keyword>